<dbReference type="InterPro" id="IPR002213">
    <property type="entry name" value="UDP_glucos_trans"/>
</dbReference>
<evidence type="ECO:0000256" key="2">
    <source>
        <dbReference type="ARBA" id="ARBA00022679"/>
    </source>
</evidence>
<dbReference type="KEGG" id="egu:105061079"/>
<dbReference type="OrthoDB" id="5835829at2759"/>
<evidence type="ECO:0000313" key="4">
    <source>
        <dbReference type="RefSeq" id="XP_010943331.1"/>
    </source>
</evidence>
<organism evidence="3 4">
    <name type="scientific">Elaeis guineensis var. tenera</name>
    <name type="common">Oil palm</name>
    <dbReference type="NCBI Taxonomy" id="51953"/>
    <lineage>
        <taxon>Eukaryota</taxon>
        <taxon>Viridiplantae</taxon>
        <taxon>Streptophyta</taxon>
        <taxon>Embryophyta</taxon>
        <taxon>Tracheophyta</taxon>
        <taxon>Spermatophyta</taxon>
        <taxon>Magnoliopsida</taxon>
        <taxon>Liliopsida</taxon>
        <taxon>Arecaceae</taxon>
        <taxon>Arecoideae</taxon>
        <taxon>Cocoseae</taxon>
        <taxon>Elaeidinae</taxon>
        <taxon>Elaeis</taxon>
    </lineage>
</organism>
<comment type="similarity">
    <text evidence="1">Belongs to the UDP-glycosyltransferase family.</text>
</comment>
<keyword evidence="2" id="KW-0808">Transferase</keyword>
<dbReference type="Gene3D" id="3.40.50.2000">
    <property type="entry name" value="Glycogen Phosphorylase B"/>
    <property type="match status" value="2"/>
</dbReference>
<evidence type="ECO:0000256" key="1">
    <source>
        <dbReference type="ARBA" id="ARBA00009995"/>
    </source>
</evidence>
<dbReference type="InParanoid" id="A0A6I9SHU4"/>
<dbReference type="Pfam" id="PF00201">
    <property type="entry name" value="UDPGT"/>
    <property type="match status" value="1"/>
</dbReference>
<evidence type="ECO:0000313" key="3">
    <source>
        <dbReference type="Proteomes" id="UP000504607"/>
    </source>
</evidence>
<sequence>MANSQDSGRQAVHLLLVPLPAQGHLIPLLDLAHQLSNRFAAAGATLSLTVLVTPANLPLLDSFLSAVPSARPLALPLPAHSSFPAGVEHIRDLPPQGSAAALIRALSLLSPDVLRWARSHPQPPSVLLSDFFLGWTNRLAADLAVPQIVFYSSGAFAVSAIDHLWPRMPRREDGDGPDALTVLSDLPSSPVFPFDHLPGVWRRFRAGDPDWEFVREGFLTNVTGSWGAAINTFDALEGPFLAHLKRAYRRVWAVGPISPAGPATGRGGRSSVPEEEVAAWLDACPPRSVVYVCFGSQYTPKEKQGLALAAALERSGARFVWAAGSGGAVVPEGFEGRVAGRGLVVRGWAPQVEILNHRAVGAFVTHCGWNSVLEAAVAGVALLAWPMGADQFVNARLLVEELGVAVRVGEAVEGTPEPEELARVMAEAVAEGAWPEMRARVAELGRKAAEAVAEGGSSYRDLEQMVKDLSELPP</sequence>
<proteinExistence type="inferred from homology"/>
<dbReference type="PANTHER" id="PTHR48047:SF28">
    <property type="entry name" value="F11M15.8 PROTEIN"/>
    <property type="match status" value="1"/>
</dbReference>
<protein>
    <submittedName>
        <fullName evidence="4">Flavonol 3-O-glucosyltransferase UGT89B1</fullName>
    </submittedName>
</protein>
<dbReference type="CDD" id="cd03784">
    <property type="entry name" value="GT1_Gtf-like"/>
    <property type="match status" value="1"/>
</dbReference>
<dbReference type="GeneID" id="105061079"/>
<dbReference type="GO" id="GO:0035251">
    <property type="term" value="F:UDP-glucosyltransferase activity"/>
    <property type="evidence" value="ECO:0007669"/>
    <property type="project" value="TreeGrafter"/>
</dbReference>
<accession>A0A6I9SHU4</accession>
<dbReference type="FunFam" id="3.40.50.2000:FF:000064">
    <property type="entry name" value="Glycosyltransferase"/>
    <property type="match status" value="1"/>
</dbReference>
<dbReference type="RefSeq" id="XP_010943331.1">
    <property type="nucleotide sequence ID" value="XM_010945029.3"/>
</dbReference>
<dbReference type="Proteomes" id="UP000504607">
    <property type="component" value="Unplaced"/>
</dbReference>
<gene>
    <name evidence="4" type="primary">LOC105061079</name>
</gene>
<name>A0A6I9SHU4_ELAGV</name>
<reference evidence="4" key="1">
    <citation type="submission" date="2025-08" db="UniProtKB">
        <authorList>
            <consortium name="RefSeq"/>
        </authorList>
    </citation>
    <scope>IDENTIFICATION</scope>
</reference>
<dbReference type="AlphaFoldDB" id="A0A6I9SHU4"/>
<dbReference type="PANTHER" id="PTHR48047">
    <property type="entry name" value="GLYCOSYLTRANSFERASE"/>
    <property type="match status" value="1"/>
</dbReference>
<dbReference type="SUPFAM" id="SSF53756">
    <property type="entry name" value="UDP-Glycosyltransferase/glycogen phosphorylase"/>
    <property type="match status" value="1"/>
</dbReference>
<keyword evidence="3" id="KW-1185">Reference proteome</keyword>